<keyword evidence="2" id="KW-1003">Cell membrane</keyword>
<dbReference type="GO" id="GO:0007165">
    <property type="term" value="P:signal transduction"/>
    <property type="evidence" value="ECO:0007669"/>
    <property type="project" value="UniProtKB-KW"/>
</dbReference>
<evidence type="ECO:0000256" key="10">
    <source>
        <dbReference type="SAM" id="MobiDB-lite"/>
    </source>
</evidence>
<dbReference type="AlphaFoldDB" id="A0AAV8Z4U9"/>
<dbReference type="EMBL" id="JANEYF010001747">
    <property type="protein sequence ID" value="KAJ8958194.1"/>
    <property type="molecule type" value="Genomic_DNA"/>
</dbReference>
<dbReference type="InterPro" id="IPR004117">
    <property type="entry name" value="7tm6_olfct_rcpt"/>
</dbReference>
<dbReference type="GO" id="GO:0005886">
    <property type="term" value="C:plasma membrane"/>
    <property type="evidence" value="ECO:0007669"/>
    <property type="project" value="UniProtKB-SubCell"/>
</dbReference>
<comment type="subcellular location">
    <subcellularLocation>
        <location evidence="1">Cell membrane</location>
        <topology evidence="1">Multi-pass membrane protein</topology>
    </subcellularLocation>
</comment>
<evidence type="ECO:0000256" key="9">
    <source>
        <dbReference type="ARBA" id="ARBA00023224"/>
    </source>
</evidence>
<gene>
    <name evidence="12" type="ORF">NQ314_006447</name>
</gene>
<keyword evidence="3" id="KW-0716">Sensory transduction</keyword>
<protein>
    <submittedName>
        <fullName evidence="12">Uncharacterized protein</fullName>
    </submittedName>
</protein>
<dbReference type="PANTHER" id="PTHR21137:SF35">
    <property type="entry name" value="ODORANT RECEPTOR 19A-RELATED"/>
    <property type="match status" value="1"/>
</dbReference>
<evidence type="ECO:0000256" key="6">
    <source>
        <dbReference type="ARBA" id="ARBA00022989"/>
    </source>
</evidence>
<name>A0AAV8Z4U9_9CUCU</name>
<dbReference type="PANTHER" id="PTHR21137">
    <property type="entry name" value="ODORANT RECEPTOR"/>
    <property type="match status" value="1"/>
</dbReference>
<proteinExistence type="predicted"/>
<keyword evidence="13" id="KW-1185">Reference proteome</keyword>
<evidence type="ECO:0000256" key="4">
    <source>
        <dbReference type="ARBA" id="ARBA00022692"/>
    </source>
</evidence>
<organism evidence="12 13">
    <name type="scientific">Rhamnusium bicolor</name>
    <dbReference type="NCBI Taxonomy" id="1586634"/>
    <lineage>
        <taxon>Eukaryota</taxon>
        <taxon>Metazoa</taxon>
        <taxon>Ecdysozoa</taxon>
        <taxon>Arthropoda</taxon>
        <taxon>Hexapoda</taxon>
        <taxon>Insecta</taxon>
        <taxon>Pterygota</taxon>
        <taxon>Neoptera</taxon>
        <taxon>Endopterygota</taxon>
        <taxon>Coleoptera</taxon>
        <taxon>Polyphaga</taxon>
        <taxon>Cucujiformia</taxon>
        <taxon>Chrysomeloidea</taxon>
        <taxon>Cerambycidae</taxon>
        <taxon>Lepturinae</taxon>
        <taxon>Rhagiini</taxon>
        <taxon>Rhamnusium</taxon>
    </lineage>
</organism>
<keyword evidence="6 11" id="KW-1133">Transmembrane helix</keyword>
<evidence type="ECO:0000256" key="3">
    <source>
        <dbReference type="ARBA" id="ARBA00022606"/>
    </source>
</evidence>
<evidence type="ECO:0000256" key="11">
    <source>
        <dbReference type="SAM" id="Phobius"/>
    </source>
</evidence>
<reference evidence="12" key="1">
    <citation type="journal article" date="2023" name="Insect Mol. Biol.">
        <title>Genome sequencing provides insights into the evolution of gene families encoding plant cell wall-degrading enzymes in longhorned beetles.</title>
        <authorList>
            <person name="Shin N.R."/>
            <person name="Okamura Y."/>
            <person name="Kirsch R."/>
            <person name="Pauchet Y."/>
        </authorList>
    </citation>
    <scope>NUCLEOTIDE SEQUENCE</scope>
    <source>
        <strain evidence="12">RBIC_L_NR</strain>
    </source>
</reference>
<accession>A0AAV8Z4U9</accession>
<keyword evidence="5" id="KW-0552">Olfaction</keyword>
<keyword evidence="9" id="KW-0807">Transducer</keyword>
<comment type="caution">
    <text evidence="12">The sequence shown here is derived from an EMBL/GenBank/DDBJ whole genome shotgun (WGS) entry which is preliminary data.</text>
</comment>
<keyword evidence="4 11" id="KW-0812">Transmembrane</keyword>
<keyword evidence="7 11" id="KW-0472">Membrane</keyword>
<evidence type="ECO:0000256" key="2">
    <source>
        <dbReference type="ARBA" id="ARBA00022475"/>
    </source>
</evidence>
<feature type="region of interest" description="Disordered" evidence="10">
    <location>
        <begin position="1"/>
        <end position="22"/>
    </location>
</feature>
<dbReference type="GO" id="GO:0005549">
    <property type="term" value="F:odorant binding"/>
    <property type="evidence" value="ECO:0007669"/>
    <property type="project" value="InterPro"/>
</dbReference>
<evidence type="ECO:0000256" key="5">
    <source>
        <dbReference type="ARBA" id="ARBA00022725"/>
    </source>
</evidence>
<feature type="transmembrane region" description="Helical" evidence="11">
    <location>
        <begin position="60"/>
        <end position="83"/>
    </location>
</feature>
<sequence>MHGRTSNTRANHKPNNDGDLSGRIQEMQENINSQLALFKGELTGLKGEENPPENQTKNTVFNIVFCGEFAFCMLIRLLVYYWYANEVMVQSTNIAIAIWESGWYEEPLEVQQMMKMMILRSNKALGLDIGPFATMTLNSFLGVSVKSLN</sequence>
<dbReference type="Pfam" id="PF02949">
    <property type="entry name" value="7tm_6"/>
    <property type="match status" value="1"/>
</dbReference>
<evidence type="ECO:0000313" key="12">
    <source>
        <dbReference type="EMBL" id="KAJ8958194.1"/>
    </source>
</evidence>
<keyword evidence="8" id="KW-0675">Receptor</keyword>
<dbReference type="Proteomes" id="UP001162156">
    <property type="component" value="Unassembled WGS sequence"/>
</dbReference>
<dbReference type="GO" id="GO:0004984">
    <property type="term" value="F:olfactory receptor activity"/>
    <property type="evidence" value="ECO:0007669"/>
    <property type="project" value="InterPro"/>
</dbReference>
<evidence type="ECO:0000256" key="8">
    <source>
        <dbReference type="ARBA" id="ARBA00023170"/>
    </source>
</evidence>
<evidence type="ECO:0000313" key="13">
    <source>
        <dbReference type="Proteomes" id="UP001162156"/>
    </source>
</evidence>
<evidence type="ECO:0000256" key="1">
    <source>
        <dbReference type="ARBA" id="ARBA00004651"/>
    </source>
</evidence>
<evidence type="ECO:0000256" key="7">
    <source>
        <dbReference type="ARBA" id="ARBA00023136"/>
    </source>
</evidence>